<protein>
    <submittedName>
        <fullName evidence="1">Uncharacterized protein</fullName>
    </submittedName>
</protein>
<dbReference type="OrthoDB" id="8457132at2"/>
<dbReference type="STRING" id="280332.CQ12_36180"/>
<dbReference type="Proteomes" id="UP000050863">
    <property type="component" value="Unassembled WGS sequence"/>
</dbReference>
<gene>
    <name evidence="1" type="ORF">CQ12_36180</name>
</gene>
<accession>A0A0R3KQJ1</accession>
<keyword evidence="2" id="KW-1185">Reference proteome</keyword>
<dbReference type="RefSeq" id="WP_057839179.1">
    <property type="nucleotide sequence ID" value="NZ_LLXZ01000186.1"/>
</dbReference>
<name>A0A0R3KQJ1_9BRAD</name>
<sequence length="184" mass="20745">MSNVTRRALRVYAALNELKGKENDDVLDALIPFFEPILAVMDGKVFDPHLFSAGVRRLYRWRFTGDIAATFIPRLERRGFLKQQARSAAGVIYLVQYSEKPVEASPALLTAFEKIIDEFEEFPPKVTDLLSYTKTREELKDILIRFLVMMDAPGQGAFAPQLGELEPGGTAVEVWRALKRAGIL</sequence>
<dbReference type="AlphaFoldDB" id="A0A0R3KQJ1"/>
<comment type="caution">
    <text evidence="1">The sequence shown here is derived from an EMBL/GenBank/DDBJ whole genome shotgun (WGS) entry which is preliminary data.</text>
</comment>
<reference evidence="1 2" key="1">
    <citation type="submission" date="2014-03" db="EMBL/GenBank/DDBJ databases">
        <title>Bradyrhizobium valentinum sp. nov., isolated from effective nodules of Lupinus mariae-josephae, a lupine endemic of basic-lime soils in Eastern Spain.</title>
        <authorList>
            <person name="Duran D."/>
            <person name="Rey L."/>
            <person name="Navarro A."/>
            <person name="Busquets A."/>
            <person name="Imperial J."/>
            <person name="Ruiz-Argueso T."/>
        </authorList>
    </citation>
    <scope>NUCLEOTIDE SEQUENCE [LARGE SCALE GENOMIC DNA]</scope>
    <source>
        <strain evidence="1 2">PAC68</strain>
    </source>
</reference>
<evidence type="ECO:0000313" key="1">
    <source>
        <dbReference type="EMBL" id="KRQ98072.1"/>
    </source>
</evidence>
<organism evidence="1 2">
    <name type="scientific">Bradyrhizobium jicamae</name>
    <dbReference type="NCBI Taxonomy" id="280332"/>
    <lineage>
        <taxon>Bacteria</taxon>
        <taxon>Pseudomonadati</taxon>
        <taxon>Pseudomonadota</taxon>
        <taxon>Alphaproteobacteria</taxon>
        <taxon>Hyphomicrobiales</taxon>
        <taxon>Nitrobacteraceae</taxon>
        <taxon>Bradyrhizobium</taxon>
    </lineage>
</organism>
<dbReference type="EMBL" id="LLXZ01000186">
    <property type="protein sequence ID" value="KRQ98072.1"/>
    <property type="molecule type" value="Genomic_DNA"/>
</dbReference>
<proteinExistence type="predicted"/>
<evidence type="ECO:0000313" key="2">
    <source>
        <dbReference type="Proteomes" id="UP000050863"/>
    </source>
</evidence>